<dbReference type="AlphaFoldDB" id="A0A0N5BTB8"/>
<feature type="transmembrane region" description="Helical" evidence="1">
    <location>
        <begin position="126"/>
        <end position="147"/>
    </location>
</feature>
<sequence>MGKEESFNQDDSIYGTQNVNCHCKIEYITSLQIYDGDNKKGYCAIALKLLESNKKYKCSLVVPQNHPDVEELDFVKEYEFIVFGNKGLYNHTLQNSTENFFNNTKGNNFTNSTDNRSENITKNIKLVIYISIGIFGCLVIIAVTVFMDKFHKASNIVPSTLEQQFMWYIPFSKVLDKQSCFRLCILKKIEKNDDSEIDKSNYKFLLANFDDSLFDIAK</sequence>
<organism evidence="2 3">
    <name type="scientific">Strongyloides papillosus</name>
    <name type="common">Intestinal threadworm</name>
    <dbReference type="NCBI Taxonomy" id="174720"/>
    <lineage>
        <taxon>Eukaryota</taxon>
        <taxon>Metazoa</taxon>
        <taxon>Ecdysozoa</taxon>
        <taxon>Nematoda</taxon>
        <taxon>Chromadorea</taxon>
        <taxon>Rhabditida</taxon>
        <taxon>Tylenchina</taxon>
        <taxon>Panagrolaimomorpha</taxon>
        <taxon>Strongyloidoidea</taxon>
        <taxon>Strongyloididae</taxon>
        <taxon>Strongyloides</taxon>
    </lineage>
</organism>
<evidence type="ECO:0000313" key="3">
    <source>
        <dbReference type="WBParaSite" id="SPAL_0000910450.1"/>
    </source>
</evidence>
<dbReference type="Proteomes" id="UP000046392">
    <property type="component" value="Unplaced"/>
</dbReference>
<evidence type="ECO:0000313" key="2">
    <source>
        <dbReference type="Proteomes" id="UP000046392"/>
    </source>
</evidence>
<reference evidence="3" key="1">
    <citation type="submission" date="2017-02" db="UniProtKB">
        <authorList>
            <consortium name="WormBaseParasite"/>
        </authorList>
    </citation>
    <scope>IDENTIFICATION</scope>
</reference>
<keyword evidence="2" id="KW-1185">Reference proteome</keyword>
<dbReference type="WBParaSite" id="SPAL_0000910450.1">
    <property type="protein sequence ID" value="SPAL_0000910450.1"/>
    <property type="gene ID" value="SPAL_0000910450"/>
</dbReference>
<evidence type="ECO:0000256" key="1">
    <source>
        <dbReference type="SAM" id="Phobius"/>
    </source>
</evidence>
<proteinExistence type="predicted"/>
<keyword evidence="1" id="KW-0472">Membrane</keyword>
<protein>
    <submittedName>
        <fullName evidence="3">Tyrosine-protein phosphatase domain-containing protein</fullName>
    </submittedName>
</protein>
<keyword evidence="1" id="KW-1133">Transmembrane helix</keyword>
<keyword evidence="1" id="KW-0812">Transmembrane</keyword>
<accession>A0A0N5BTB8</accession>
<name>A0A0N5BTB8_STREA</name>